<evidence type="ECO:0000256" key="3">
    <source>
        <dbReference type="ARBA" id="ARBA00022490"/>
    </source>
</evidence>
<dbReference type="GO" id="GO:0006420">
    <property type="term" value="P:arginyl-tRNA aminoacylation"/>
    <property type="evidence" value="ECO:0007669"/>
    <property type="project" value="InterPro"/>
</dbReference>
<dbReference type="PANTHER" id="PTHR30075">
    <property type="entry name" value="GLYCYL-TRNA SYNTHETASE"/>
    <property type="match status" value="1"/>
</dbReference>
<dbReference type="EMBL" id="CTRP01000014">
    <property type="protein sequence ID" value="CQR73935.1"/>
    <property type="molecule type" value="Genomic_DNA"/>
</dbReference>
<dbReference type="InterPro" id="IPR015944">
    <property type="entry name" value="Gly-tRNA-synth_bsu"/>
</dbReference>
<accession>A0A0U1L344</accession>
<dbReference type="InterPro" id="IPR006194">
    <property type="entry name" value="Gly-tRNA-synth_heterodimer"/>
</dbReference>
<keyword evidence="11" id="KW-0812">Transmembrane</keyword>
<dbReference type="GO" id="GO:0004820">
    <property type="term" value="F:glycine-tRNA ligase activity"/>
    <property type="evidence" value="ECO:0007669"/>
    <property type="project" value="UniProtKB-UniRule"/>
</dbReference>
<keyword evidence="7 10" id="KW-0648">Protein biosynthesis</keyword>
<evidence type="ECO:0000256" key="7">
    <source>
        <dbReference type="ARBA" id="ARBA00022917"/>
    </source>
</evidence>
<proteinExistence type="inferred from homology"/>
<organism evidence="13 14">
    <name type="scientific">Sporomusa ovata</name>
    <dbReference type="NCBI Taxonomy" id="2378"/>
    <lineage>
        <taxon>Bacteria</taxon>
        <taxon>Bacillati</taxon>
        <taxon>Bacillota</taxon>
        <taxon>Negativicutes</taxon>
        <taxon>Selenomonadales</taxon>
        <taxon>Sporomusaceae</taxon>
        <taxon>Sporomusa</taxon>
    </lineage>
</organism>
<dbReference type="GO" id="GO:0005524">
    <property type="term" value="F:ATP binding"/>
    <property type="evidence" value="ECO:0007669"/>
    <property type="project" value="UniProtKB-UniRule"/>
</dbReference>
<dbReference type="PRINTS" id="PR01045">
    <property type="entry name" value="TRNASYNTHGB"/>
</dbReference>
<dbReference type="PANTHER" id="PTHR30075:SF2">
    <property type="entry name" value="GLYCINE--TRNA LIGASE, CHLOROPLASTIC_MITOCHONDRIAL 2"/>
    <property type="match status" value="1"/>
</dbReference>
<evidence type="ECO:0000256" key="11">
    <source>
        <dbReference type="SAM" id="Phobius"/>
    </source>
</evidence>
<evidence type="ECO:0000313" key="14">
    <source>
        <dbReference type="Proteomes" id="UP000049855"/>
    </source>
</evidence>
<dbReference type="InterPro" id="IPR008909">
    <property type="entry name" value="DALR_anticod-bd"/>
</dbReference>
<feature type="transmembrane region" description="Helical" evidence="11">
    <location>
        <begin position="633"/>
        <end position="655"/>
    </location>
</feature>
<sequence>MTKDVLLEIGTEEIPAKFMPAALAQLENTTKAKLTELRISYGTVRAVGTPRRLAIIVKEVAVTQADKHSENKGPSIKIAFGQDGTPTKAALGFARGQGVDPAALVVKDEYIYAVVQEKGRPVAELLPGLLADIVTSLSFPKSMHWGDLDMRFVRPIRWLVALFGNEVVPFTLPGVTSGKVTRGHRFLGQAEVTVNSVADYFTCLSENFVMVDQDVRRQIIKEQVEKLAVSRGGTATIDQELLEEVVYLVEYPTALCGDFEAKYLSLPPEAIITPMREHQRYFPVTGKDGKLLPMFITVRNGGSEHINIVRHGNERVLKARLADARFFFEEDRKLPLAERVEKLKTIVFQEGLGTLYDKVLRLERLATGCGQILGVSQDELTIAKRGAQLAKADLVTGMVCEFTELQGIMGREYAKLSGERPEVAEAIFEHYLPRFAGDGLPQTTAGRLISIADKMDNIVATFSRGLIPTGSQDPYALRRQALGMVNILLDAKYHVSLSAIAAQAMDLLGITDNERRTKLVTDIQEFFRLRIKNILTEENLRYDMIDAVLAAGNDDIYDTWLRANAMAVEGGTVAMQKAVQALVRVGNLAKNATSESIDVSLFTADAEHALYKAYIDARTVIANYHAEKNYQGILTVLAAMAAPIDAFFGAVMVMVEDTKVKNNRLALLKAIATLAAQTADLTKIVVM</sequence>
<dbReference type="NCBIfam" id="TIGR00211">
    <property type="entry name" value="glyS"/>
    <property type="match status" value="1"/>
</dbReference>
<dbReference type="Pfam" id="PF02092">
    <property type="entry name" value="tRNA_synt_2f"/>
    <property type="match status" value="1"/>
</dbReference>
<dbReference type="GO" id="GO:0004814">
    <property type="term" value="F:arginine-tRNA ligase activity"/>
    <property type="evidence" value="ECO:0007669"/>
    <property type="project" value="InterPro"/>
</dbReference>
<keyword evidence="5 10" id="KW-0547">Nucleotide-binding</keyword>
<evidence type="ECO:0000256" key="8">
    <source>
        <dbReference type="ARBA" id="ARBA00023146"/>
    </source>
</evidence>
<name>A0A0U1L344_9FIRM</name>
<keyword evidence="11" id="KW-0472">Membrane</keyword>
<dbReference type="GO" id="GO:0005829">
    <property type="term" value="C:cytosol"/>
    <property type="evidence" value="ECO:0007669"/>
    <property type="project" value="TreeGrafter"/>
</dbReference>
<dbReference type="PROSITE" id="PS50861">
    <property type="entry name" value="AA_TRNA_LIGASE_II_GLYAB"/>
    <property type="match status" value="1"/>
</dbReference>
<dbReference type="Gene3D" id="1.10.730.10">
    <property type="entry name" value="Isoleucyl-tRNA Synthetase, Domain 1"/>
    <property type="match status" value="1"/>
</dbReference>
<evidence type="ECO:0000256" key="4">
    <source>
        <dbReference type="ARBA" id="ARBA00022598"/>
    </source>
</evidence>
<evidence type="ECO:0000256" key="1">
    <source>
        <dbReference type="ARBA" id="ARBA00004496"/>
    </source>
</evidence>
<keyword evidence="3 10" id="KW-0963">Cytoplasm</keyword>
<evidence type="ECO:0000256" key="10">
    <source>
        <dbReference type="HAMAP-Rule" id="MF_00255"/>
    </source>
</evidence>
<evidence type="ECO:0000256" key="5">
    <source>
        <dbReference type="ARBA" id="ARBA00022741"/>
    </source>
</evidence>
<evidence type="ECO:0000259" key="12">
    <source>
        <dbReference type="SMART" id="SM00836"/>
    </source>
</evidence>
<keyword evidence="4 10" id="KW-0436">Ligase</keyword>
<reference evidence="14" key="1">
    <citation type="submission" date="2015-03" db="EMBL/GenBank/DDBJ databases">
        <authorList>
            <person name="Nijsse Bart"/>
        </authorList>
    </citation>
    <scope>NUCLEOTIDE SEQUENCE [LARGE SCALE GENOMIC DNA]</scope>
</reference>
<keyword evidence="8 10" id="KW-0030">Aminoacyl-tRNA synthetase</keyword>
<dbReference type="SUPFAM" id="SSF109604">
    <property type="entry name" value="HD-domain/PDEase-like"/>
    <property type="match status" value="1"/>
</dbReference>
<feature type="domain" description="DALR anticodon binding" evidence="12">
    <location>
        <begin position="579"/>
        <end position="684"/>
    </location>
</feature>
<dbReference type="SMART" id="SM00836">
    <property type="entry name" value="DALR_1"/>
    <property type="match status" value="1"/>
</dbReference>
<protein>
    <recommendedName>
        <fullName evidence="10">Glycine--tRNA ligase beta subunit</fullName>
        <ecNumber evidence="10">6.1.1.14</ecNumber>
    </recommendedName>
    <alternativeName>
        <fullName evidence="10">Glycyl-tRNA synthetase beta subunit</fullName>
        <shortName evidence="10">GlyRS</shortName>
    </alternativeName>
</protein>
<gene>
    <name evidence="10" type="primary">glyS</name>
    <name evidence="13" type="ORF">SpAn4DRAFT_0397</name>
</gene>
<comment type="catalytic activity">
    <reaction evidence="9 10">
        <text>tRNA(Gly) + glycine + ATP = glycyl-tRNA(Gly) + AMP + diphosphate</text>
        <dbReference type="Rhea" id="RHEA:16013"/>
        <dbReference type="Rhea" id="RHEA-COMP:9664"/>
        <dbReference type="Rhea" id="RHEA-COMP:9683"/>
        <dbReference type="ChEBI" id="CHEBI:30616"/>
        <dbReference type="ChEBI" id="CHEBI:33019"/>
        <dbReference type="ChEBI" id="CHEBI:57305"/>
        <dbReference type="ChEBI" id="CHEBI:78442"/>
        <dbReference type="ChEBI" id="CHEBI:78522"/>
        <dbReference type="ChEBI" id="CHEBI:456215"/>
        <dbReference type="EC" id="6.1.1.14"/>
    </reaction>
</comment>
<dbReference type="Proteomes" id="UP000049855">
    <property type="component" value="Unassembled WGS sequence"/>
</dbReference>
<dbReference type="Pfam" id="PF05746">
    <property type="entry name" value="DALR_1"/>
    <property type="match status" value="1"/>
</dbReference>
<comment type="subunit">
    <text evidence="10">Tetramer of two alpha and two beta subunits.</text>
</comment>
<comment type="similarity">
    <text evidence="2 10">Belongs to the class-II aminoacyl-tRNA synthetase family.</text>
</comment>
<dbReference type="AlphaFoldDB" id="A0A0U1L344"/>
<keyword evidence="14" id="KW-1185">Reference proteome</keyword>
<dbReference type="GO" id="GO:0006426">
    <property type="term" value="P:glycyl-tRNA aminoacylation"/>
    <property type="evidence" value="ECO:0007669"/>
    <property type="project" value="UniProtKB-UniRule"/>
</dbReference>
<keyword evidence="11" id="KW-1133">Transmembrane helix</keyword>
<evidence type="ECO:0000256" key="2">
    <source>
        <dbReference type="ARBA" id="ARBA00008226"/>
    </source>
</evidence>
<evidence type="ECO:0000256" key="6">
    <source>
        <dbReference type="ARBA" id="ARBA00022840"/>
    </source>
</evidence>
<evidence type="ECO:0000313" key="13">
    <source>
        <dbReference type="EMBL" id="CQR73935.1"/>
    </source>
</evidence>
<dbReference type="RefSeq" id="WP_021169937.1">
    <property type="nucleotide sequence ID" value="NZ_CTRP01000014.1"/>
</dbReference>
<keyword evidence="6 10" id="KW-0067">ATP-binding</keyword>
<comment type="subcellular location">
    <subcellularLocation>
        <location evidence="1 10">Cytoplasm</location>
    </subcellularLocation>
</comment>
<dbReference type="EC" id="6.1.1.14" evidence="10"/>
<dbReference type="HAMAP" id="MF_00255">
    <property type="entry name" value="Gly_tRNA_synth_beta"/>
    <property type="match status" value="1"/>
</dbReference>
<evidence type="ECO:0000256" key="9">
    <source>
        <dbReference type="ARBA" id="ARBA00047937"/>
    </source>
</evidence>